<evidence type="ECO:0000313" key="1">
    <source>
        <dbReference type="EMBL" id="PMS25193.1"/>
    </source>
</evidence>
<gene>
    <name evidence="1" type="ORF">C0Z16_29615</name>
</gene>
<protein>
    <submittedName>
        <fullName evidence="1">Uncharacterized protein</fullName>
    </submittedName>
</protein>
<evidence type="ECO:0000313" key="2">
    <source>
        <dbReference type="Proteomes" id="UP000235659"/>
    </source>
</evidence>
<dbReference type="Proteomes" id="UP000235659">
    <property type="component" value="Unassembled WGS sequence"/>
</dbReference>
<reference evidence="1 2" key="1">
    <citation type="submission" date="2018-01" db="EMBL/GenBank/DDBJ databases">
        <title>Whole genome analyses suggest that Burkholderia sensu lato contains two further novel genera in the rhizoxinica-symbiotica group Mycetohabitans gen. nov., and Trinickia gen. nov.: implications for the evolution of diazotrophy and nodulation in the Burkholderiaceae.</title>
        <authorList>
            <person name="Estrada-de los Santos P."/>
            <person name="Palmer M."/>
            <person name="Chavez-Ramirez B."/>
            <person name="Beukes C."/>
            <person name="Steenkamp E.T."/>
            <person name="Hirsch A.M."/>
            <person name="Manyaka P."/>
            <person name="Maluk M."/>
            <person name="Lafos M."/>
            <person name="Crook M."/>
            <person name="Gross E."/>
            <person name="Simon M.F."/>
            <person name="Bueno dos Reis Junior F."/>
            <person name="Poole P.S."/>
            <person name="Venter S.N."/>
            <person name="James E.K."/>
        </authorList>
    </citation>
    <scope>NUCLEOTIDE SEQUENCE [LARGE SCALE GENOMIC DNA]</scope>
    <source>
        <strain evidence="1 2">WSM 3937</strain>
    </source>
</reference>
<accession>A0ABX4V141</accession>
<name>A0ABX4V141_9BURK</name>
<dbReference type="EMBL" id="PNXY01000030">
    <property type="protein sequence ID" value="PMS25193.1"/>
    <property type="molecule type" value="Genomic_DNA"/>
</dbReference>
<sequence>MLTPQSERPIAGALSPASRVDYQKSLRRRPFRQPALMWQCNMNTCAATSTLTFNHKRCNLPATYAGGVGLPAQTLRRFVRRVHQAKHATRYAAFMGARVYAALRAPTQC</sequence>
<proteinExistence type="predicted"/>
<organism evidence="1 2">
    <name type="scientific">Paraburkholderia rhynchosiae</name>
    <dbReference type="NCBI Taxonomy" id="487049"/>
    <lineage>
        <taxon>Bacteria</taxon>
        <taxon>Pseudomonadati</taxon>
        <taxon>Pseudomonadota</taxon>
        <taxon>Betaproteobacteria</taxon>
        <taxon>Burkholderiales</taxon>
        <taxon>Burkholderiaceae</taxon>
        <taxon>Paraburkholderia</taxon>
    </lineage>
</organism>
<comment type="caution">
    <text evidence="1">The sequence shown here is derived from an EMBL/GenBank/DDBJ whole genome shotgun (WGS) entry which is preliminary data.</text>
</comment>
<keyword evidence="2" id="KW-1185">Reference proteome</keyword>